<proteinExistence type="predicted"/>
<gene>
    <name evidence="3" type="ORF">EKH83_06855</name>
</gene>
<evidence type="ECO:0000259" key="2">
    <source>
        <dbReference type="Pfam" id="PF02517"/>
    </source>
</evidence>
<dbReference type="GO" id="GO:0080120">
    <property type="term" value="P:CAAX-box protein maturation"/>
    <property type="evidence" value="ECO:0007669"/>
    <property type="project" value="UniProtKB-ARBA"/>
</dbReference>
<dbReference type="PANTHER" id="PTHR43592">
    <property type="entry name" value="CAAX AMINO TERMINAL PROTEASE"/>
    <property type="match status" value="1"/>
</dbReference>
<feature type="transmembrane region" description="Helical" evidence="1">
    <location>
        <begin position="223"/>
        <end position="247"/>
    </location>
</feature>
<dbReference type="EMBL" id="RXOC01000004">
    <property type="protein sequence ID" value="RXF70367.1"/>
    <property type="molecule type" value="Genomic_DNA"/>
</dbReference>
<feature type="transmembrane region" description="Helical" evidence="1">
    <location>
        <begin position="39"/>
        <end position="59"/>
    </location>
</feature>
<keyword evidence="1" id="KW-0812">Transmembrane</keyword>
<keyword evidence="3" id="KW-0645">Protease</keyword>
<feature type="transmembrane region" description="Helical" evidence="1">
    <location>
        <begin position="80"/>
        <end position="98"/>
    </location>
</feature>
<keyword evidence="3" id="KW-0378">Hydrolase</keyword>
<protein>
    <submittedName>
        <fullName evidence="3">CPBP family intramembrane metalloprotease</fullName>
    </submittedName>
</protein>
<dbReference type="GO" id="GO:0006508">
    <property type="term" value="P:proteolysis"/>
    <property type="evidence" value="ECO:0007669"/>
    <property type="project" value="UniProtKB-KW"/>
</dbReference>
<evidence type="ECO:0000256" key="1">
    <source>
        <dbReference type="SAM" id="Phobius"/>
    </source>
</evidence>
<feature type="transmembrane region" description="Helical" evidence="1">
    <location>
        <begin position="190"/>
        <end position="211"/>
    </location>
</feature>
<comment type="caution">
    <text evidence="3">The sequence shown here is derived from an EMBL/GenBank/DDBJ whole genome shotgun (WGS) entry which is preliminary data.</text>
</comment>
<dbReference type="GO" id="GO:0004175">
    <property type="term" value="F:endopeptidase activity"/>
    <property type="evidence" value="ECO:0007669"/>
    <property type="project" value="UniProtKB-ARBA"/>
</dbReference>
<evidence type="ECO:0000313" key="4">
    <source>
        <dbReference type="Proteomes" id="UP000290848"/>
    </source>
</evidence>
<keyword evidence="1" id="KW-1133">Transmembrane helix</keyword>
<dbReference type="AlphaFoldDB" id="A0A4Q0MAS9"/>
<organism evidence="3 4">
    <name type="scientific">Arcticibacter tournemirensis</name>
    <dbReference type="NCBI Taxonomy" id="699437"/>
    <lineage>
        <taxon>Bacteria</taxon>
        <taxon>Pseudomonadati</taxon>
        <taxon>Bacteroidota</taxon>
        <taxon>Sphingobacteriia</taxon>
        <taxon>Sphingobacteriales</taxon>
        <taxon>Sphingobacteriaceae</taxon>
        <taxon>Arcticibacter</taxon>
    </lineage>
</organism>
<dbReference type="InterPro" id="IPR003675">
    <property type="entry name" value="Rce1/LyrA-like_dom"/>
</dbReference>
<keyword evidence="1" id="KW-0472">Membrane</keyword>
<dbReference type="RefSeq" id="WP_128768673.1">
    <property type="nucleotide sequence ID" value="NZ_RXOC01000004.1"/>
</dbReference>
<keyword evidence="3" id="KW-0482">Metalloprotease</keyword>
<dbReference type="Proteomes" id="UP000290848">
    <property type="component" value="Unassembled WGS sequence"/>
</dbReference>
<feature type="transmembrane region" description="Helical" evidence="1">
    <location>
        <begin position="152"/>
        <end position="184"/>
    </location>
</feature>
<accession>A0A4Q0MAS9</accession>
<sequence length="257" mass="28181">MGKIFPYKILQATTLLFAAAVLTAPTVFLKLADVYSGNAEVLLLYIVFFIFAYLIWVIVNRKKRNSIDLGVNSNFSSLGLLLLCILSIQAGIILPLSFLTEQLIGFKHPSPQDRLSLYTLSSAVIIGPAIEEIVFRGIILKGFLSNYPVKKAIVYSSILFALVHGNPVNIAIAFIIGSFLSIVYAAKRNIMLSILLHSSINLSTLLIKQLVLGDGDRQNDSLAFYGGPTWIVVLIALAVSSLCFSKLKQTIDFLVLK</sequence>
<evidence type="ECO:0000313" key="3">
    <source>
        <dbReference type="EMBL" id="RXF70367.1"/>
    </source>
</evidence>
<dbReference type="PANTHER" id="PTHR43592:SF15">
    <property type="entry name" value="CAAX AMINO TERMINAL PROTEASE FAMILY PROTEIN"/>
    <property type="match status" value="1"/>
</dbReference>
<dbReference type="Pfam" id="PF02517">
    <property type="entry name" value="Rce1-like"/>
    <property type="match status" value="1"/>
</dbReference>
<feature type="domain" description="CAAX prenyl protease 2/Lysostaphin resistance protein A-like" evidence="2">
    <location>
        <begin position="117"/>
        <end position="202"/>
    </location>
</feature>
<reference evidence="3 4" key="1">
    <citation type="submission" date="2018-12" db="EMBL/GenBank/DDBJ databases">
        <title>The Draft Genome Sequence of the Soil Bacterium Pedobacter tournemirensis R1.</title>
        <authorList>
            <person name="He J."/>
        </authorList>
    </citation>
    <scope>NUCLEOTIDE SEQUENCE [LARGE SCALE GENOMIC DNA]</scope>
    <source>
        <strain evidence="3 4">R1</strain>
    </source>
</reference>
<dbReference type="GO" id="GO:0008237">
    <property type="term" value="F:metallopeptidase activity"/>
    <property type="evidence" value="ECO:0007669"/>
    <property type="project" value="UniProtKB-KW"/>
</dbReference>
<name>A0A4Q0MAS9_9SPHI</name>